<protein>
    <recommendedName>
        <fullName evidence="3">Phage protein</fullName>
    </recommendedName>
</protein>
<organism evidence="1 2">
    <name type="scientific">Pluralibacter gergoviae</name>
    <name type="common">Enterobacter gergoviae</name>
    <dbReference type="NCBI Taxonomy" id="61647"/>
    <lineage>
        <taxon>Bacteria</taxon>
        <taxon>Pseudomonadati</taxon>
        <taxon>Pseudomonadota</taxon>
        <taxon>Gammaproteobacteria</taxon>
        <taxon>Enterobacterales</taxon>
        <taxon>Enterobacteriaceae</taxon>
        <taxon>Pluralibacter</taxon>
    </lineage>
</organism>
<dbReference type="PATRIC" id="fig|61647.15.peg.4536"/>
<dbReference type="RefSeq" id="WP_048281150.1">
    <property type="nucleotide sequence ID" value="NZ_LDZF01000053.1"/>
</dbReference>
<proteinExistence type="predicted"/>
<comment type="caution">
    <text evidence="1">The sequence shown here is derived from an EMBL/GenBank/DDBJ whole genome shotgun (WGS) entry which is preliminary data.</text>
</comment>
<gene>
    <name evidence="1" type="ORF">ABW06_25185</name>
</gene>
<dbReference type="AlphaFoldDB" id="A0A0J5NGR2"/>
<name>A0A0J5NGR2_PLUGE</name>
<sequence>MKRTWFQHTDLTSEQIDELEKRYRNNNVKTERALSNDFLHWTLSAYLPESEKAPRPDRRFEQRFWG</sequence>
<evidence type="ECO:0000313" key="2">
    <source>
        <dbReference type="Proteomes" id="UP000036196"/>
    </source>
</evidence>
<dbReference type="EMBL" id="LDZF01000053">
    <property type="protein sequence ID" value="KMK07622.1"/>
    <property type="molecule type" value="Genomic_DNA"/>
</dbReference>
<reference evidence="1 2" key="1">
    <citation type="submission" date="2015-05" db="EMBL/GenBank/DDBJ databases">
        <title>Genome sequences of Pluralibacter gergoviae.</title>
        <authorList>
            <person name="Greninger A.L."/>
            <person name="Miller S."/>
        </authorList>
    </citation>
    <scope>NUCLEOTIDE SEQUENCE [LARGE SCALE GENOMIC DNA]</scope>
    <source>
        <strain evidence="1 2">JS81F13</strain>
    </source>
</reference>
<dbReference type="Proteomes" id="UP000036196">
    <property type="component" value="Unassembled WGS sequence"/>
</dbReference>
<accession>A0A0J5NGR2</accession>
<evidence type="ECO:0008006" key="3">
    <source>
        <dbReference type="Google" id="ProtNLM"/>
    </source>
</evidence>
<evidence type="ECO:0000313" key="1">
    <source>
        <dbReference type="EMBL" id="KMK07622.1"/>
    </source>
</evidence>
<keyword evidence="2" id="KW-1185">Reference proteome</keyword>